<organism evidence="5 6">
    <name type="scientific">Lactiplantibacillus mudanjiangensis</name>
    <dbReference type="NCBI Taxonomy" id="1296538"/>
    <lineage>
        <taxon>Bacteria</taxon>
        <taxon>Bacillati</taxon>
        <taxon>Bacillota</taxon>
        <taxon>Bacilli</taxon>
        <taxon>Lactobacillales</taxon>
        <taxon>Lactobacillaceae</taxon>
        <taxon>Lactiplantibacillus</taxon>
    </lineage>
</organism>
<dbReference type="EMBL" id="UYIG01000123">
    <property type="protein sequence ID" value="VDG28741.1"/>
    <property type="molecule type" value="Genomic_DNA"/>
</dbReference>
<dbReference type="SUPFAM" id="SSF51215">
    <property type="entry name" value="Regulatory protein AraC"/>
    <property type="match status" value="1"/>
</dbReference>
<evidence type="ECO:0000259" key="4">
    <source>
        <dbReference type="PROSITE" id="PS01124"/>
    </source>
</evidence>
<evidence type="ECO:0000256" key="3">
    <source>
        <dbReference type="ARBA" id="ARBA00023163"/>
    </source>
</evidence>
<dbReference type="Pfam" id="PF07883">
    <property type="entry name" value="Cupin_2"/>
    <property type="match status" value="1"/>
</dbReference>
<dbReference type="RefSeq" id="WP_130847252.1">
    <property type="nucleotide sequence ID" value="NZ_UYIE01000119.1"/>
</dbReference>
<keyword evidence="6" id="KW-1185">Reference proteome</keyword>
<evidence type="ECO:0000256" key="1">
    <source>
        <dbReference type="ARBA" id="ARBA00023015"/>
    </source>
</evidence>
<keyword evidence="2" id="KW-0238">DNA-binding</keyword>
<evidence type="ECO:0000256" key="2">
    <source>
        <dbReference type="ARBA" id="ARBA00023125"/>
    </source>
</evidence>
<dbReference type="SUPFAM" id="SSF46689">
    <property type="entry name" value="Homeodomain-like"/>
    <property type="match status" value="2"/>
</dbReference>
<dbReference type="Gene3D" id="2.60.120.10">
    <property type="entry name" value="Jelly Rolls"/>
    <property type="match status" value="1"/>
</dbReference>
<evidence type="ECO:0000313" key="5">
    <source>
        <dbReference type="EMBL" id="VDG28741.1"/>
    </source>
</evidence>
<keyword evidence="3" id="KW-0804">Transcription</keyword>
<dbReference type="PROSITE" id="PS01124">
    <property type="entry name" value="HTH_ARAC_FAMILY_2"/>
    <property type="match status" value="1"/>
</dbReference>
<feature type="domain" description="HTH araC/xylS-type" evidence="4">
    <location>
        <begin position="172"/>
        <end position="270"/>
    </location>
</feature>
<dbReference type="InterPro" id="IPR014710">
    <property type="entry name" value="RmlC-like_jellyroll"/>
</dbReference>
<dbReference type="SMART" id="SM00342">
    <property type="entry name" value="HTH_ARAC"/>
    <property type="match status" value="1"/>
</dbReference>
<proteinExistence type="predicted"/>
<dbReference type="InterPro" id="IPR018060">
    <property type="entry name" value="HTH_AraC"/>
</dbReference>
<dbReference type="Proteomes" id="UP000289996">
    <property type="component" value="Unassembled WGS sequence"/>
</dbReference>
<dbReference type="AlphaFoldDB" id="A0A660E2A2"/>
<dbReference type="Gene3D" id="1.10.10.60">
    <property type="entry name" value="Homeodomain-like"/>
    <property type="match status" value="1"/>
</dbReference>
<dbReference type="Pfam" id="PF12833">
    <property type="entry name" value="HTH_18"/>
    <property type="match status" value="1"/>
</dbReference>
<dbReference type="PANTHER" id="PTHR43280:SF28">
    <property type="entry name" value="HTH-TYPE TRANSCRIPTIONAL ACTIVATOR RHAS"/>
    <property type="match status" value="1"/>
</dbReference>
<dbReference type="InterPro" id="IPR013096">
    <property type="entry name" value="Cupin_2"/>
</dbReference>
<evidence type="ECO:0000313" key="6">
    <source>
        <dbReference type="Proteomes" id="UP000289996"/>
    </source>
</evidence>
<protein>
    <recommendedName>
        <fullName evidence="4">HTH araC/xylS-type domain-containing protein</fullName>
    </recommendedName>
</protein>
<dbReference type="InterPro" id="IPR037923">
    <property type="entry name" value="HTH-like"/>
</dbReference>
<accession>A0A660E2A2</accession>
<dbReference type="GO" id="GO:0003700">
    <property type="term" value="F:DNA-binding transcription factor activity"/>
    <property type="evidence" value="ECO:0007669"/>
    <property type="project" value="InterPro"/>
</dbReference>
<keyword evidence="1" id="KW-0805">Transcription regulation</keyword>
<name>A0A660E2A2_9LACO</name>
<sequence>MYKHELVTTTPEAPFRVIIHRDPEAEILLHWHQALEINYVISGRIQYFIDGQPITVNGQQLIVINPNAVHGVHQFKNSPTTTALTLQITYSFLEQLIPDFNHCWFETQPVDQKLCRRLTQMMVAETETNPTLKALSQKSALYDIIYQLLKNHCDHRELLNNLQATPQLTIAQQVIAYLTAHSRETLTLPKLADAMHLSVGYLSRSFKGQIGMSVMQYLQLIRLHDAYQLVTNSQQSIDAIADLTGFSNAKAFRKSFYRTYAMTPLKYRQQVKN</sequence>
<reference evidence="5 6" key="1">
    <citation type="submission" date="2018-11" db="EMBL/GenBank/DDBJ databases">
        <authorList>
            <person name="Wuyts S."/>
        </authorList>
    </citation>
    <scope>NUCLEOTIDE SEQUENCE [LARGE SCALE GENOMIC DNA]</scope>
    <source>
        <strain evidence="5">Lactobacillus mudanjiangensis AMBF249</strain>
    </source>
</reference>
<dbReference type="GO" id="GO:0043565">
    <property type="term" value="F:sequence-specific DNA binding"/>
    <property type="evidence" value="ECO:0007669"/>
    <property type="project" value="InterPro"/>
</dbReference>
<dbReference type="InterPro" id="IPR009057">
    <property type="entry name" value="Homeodomain-like_sf"/>
</dbReference>
<dbReference type="OrthoDB" id="2211832at2"/>
<gene>
    <name evidence="5" type="ORF">MUDAN_MDHGFNIF_03147</name>
</gene>
<dbReference type="PANTHER" id="PTHR43280">
    <property type="entry name" value="ARAC-FAMILY TRANSCRIPTIONAL REGULATOR"/>
    <property type="match status" value="1"/>
</dbReference>